<dbReference type="AlphaFoldDB" id="A0A1X0Y8W3"/>
<feature type="transmembrane region" description="Helical" evidence="1">
    <location>
        <begin position="189"/>
        <end position="209"/>
    </location>
</feature>
<comment type="caution">
    <text evidence="2">The sequence shown here is derived from an EMBL/GenBank/DDBJ whole genome shotgun (WGS) entry which is preliminary data.</text>
</comment>
<evidence type="ECO:0000313" key="3">
    <source>
        <dbReference type="Proteomes" id="UP000193136"/>
    </source>
</evidence>
<dbReference type="InterPro" id="IPR007272">
    <property type="entry name" value="Sulf_transp_TsuA/YedE"/>
</dbReference>
<accession>A0A1X0Y8W3</accession>
<organism evidence="2 3">
    <name type="scientific">Geothermobacter hydrogeniphilus</name>
    <dbReference type="NCBI Taxonomy" id="1969733"/>
    <lineage>
        <taxon>Bacteria</taxon>
        <taxon>Pseudomonadati</taxon>
        <taxon>Thermodesulfobacteriota</taxon>
        <taxon>Desulfuromonadia</taxon>
        <taxon>Desulfuromonadales</taxon>
        <taxon>Geothermobacteraceae</taxon>
        <taxon>Geothermobacter</taxon>
    </lineage>
</organism>
<reference evidence="2 3" key="1">
    <citation type="submission" date="2017-03" db="EMBL/GenBank/DDBJ databases">
        <title>Genome sequence of Geothermobacter sp. EPR-M, Deep-Sea Iron Reducer.</title>
        <authorList>
            <person name="Tully B."/>
            <person name="Savalia P."/>
            <person name="Abuyen K."/>
            <person name="Baughan C."/>
            <person name="Romero E."/>
            <person name="Ronkowski C."/>
            <person name="Torres B."/>
            <person name="Tremblay J."/>
            <person name="Trujillo A."/>
            <person name="Tyler M."/>
            <person name="Perez-Rodriguez I."/>
            <person name="Amend J."/>
        </authorList>
    </citation>
    <scope>NUCLEOTIDE SEQUENCE [LARGE SCALE GENOMIC DNA]</scope>
    <source>
        <strain evidence="2 3">EPR-M</strain>
    </source>
</reference>
<keyword evidence="1" id="KW-0812">Transmembrane</keyword>
<feature type="transmembrane region" description="Helical" evidence="1">
    <location>
        <begin position="6"/>
        <end position="28"/>
    </location>
</feature>
<keyword evidence="1" id="KW-0472">Membrane</keyword>
<dbReference type="Proteomes" id="UP000193136">
    <property type="component" value="Unassembled WGS sequence"/>
</dbReference>
<dbReference type="NCBIfam" id="TIGR04112">
    <property type="entry name" value="seleno_YedE"/>
    <property type="match status" value="1"/>
</dbReference>
<feature type="transmembrane region" description="Helical" evidence="1">
    <location>
        <begin position="328"/>
        <end position="350"/>
    </location>
</feature>
<keyword evidence="1" id="KW-1133">Transmembrane helix</keyword>
<dbReference type="OrthoDB" id="3190590at2"/>
<evidence type="ECO:0000313" key="2">
    <source>
        <dbReference type="EMBL" id="ORJ61588.1"/>
    </source>
</evidence>
<dbReference type="InterPro" id="IPR026366">
    <property type="entry name" value="Seleno_YedE"/>
</dbReference>
<feature type="transmembrane region" description="Helical" evidence="1">
    <location>
        <begin position="59"/>
        <end position="78"/>
    </location>
</feature>
<keyword evidence="3" id="KW-1185">Reference proteome</keyword>
<name>A0A1X0Y8W3_9BACT</name>
<gene>
    <name evidence="2" type="ORF">B5V00_06000</name>
</gene>
<dbReference type="Pfam" id="PF04143">
    <property type="entry name" value="Sulf_transp"/>
    <property type="match status" value="1"/>
</dbReference>
<dbReference type="STRING" id="1969733.B5V00_06000"/>
<evidence type="ECO:0000256" key="1">
    <source>
        <dbReference type="SAM" id="Phobius"/>
    </source>
</evidence>
<feature type="transmembrane region" description="Helical" evidence="1">
    <location>
        <begin position="269"/>
        <end position="289"/>
    </location>
</feature>
<proteinExistence type="predicted"/>
<feature type="transmembrane region" description="Helical" evidence="1">
    <location>
        <begin position="161"/>
        <end position="183"/>
    </location>
</feature>
<protein>
    <submittedName>
        <fullName evidence="2">YedE-related selenium metabolism membrane protein</fullName>
    </submittedName>
</protein>
<dbReference type="RefSeq" id="WP_085009862.1">
    <property type="nucleotide sequence ID" value="NZ_NAAD01000005.1"/>
</dbReference>
<sequence length="357" mass="37089">MPVFDRHFWIVVVAGGLLGLIGVGLAVLGNPQNSGICISCFLENTAGALGLHGNQRMQYLRPELIGFVLGAVFSAAAGREFRSRGGSAPLLRFLSGVFLMIGCGVFIGCPIKLFLRLTAGDLTVLSGLAGLVVGVWFGLKGLAGGIHLGGGRQDPRGASGLWVPLFFLLLLVLLLLQPGFILFSTRGSGAQHAPLLFSLGAGLLLGGLAQRSRFCITGSVRDTFLMGRRTPLIWGLAAFILAAVGTNLAAGRFHPGFYGQPGAHLDYGWSFLGMLLVGWLSVLIGGCPFRQLIKAGEGDADAGLVVIGMLLGGGLVQAWGLAGTAAGVPLYGKVAVLVGLAFVAANSLLWRERVAEA</sequence>
<feature type="transmembrane region" description="Helical" evidence="1">
    <location>
        <begin position="127"/>
        <end position="149"/>
    </location>
</feature>
<feature type="transmembrane region" description="Helical" evidence="1">
    <location>
        <begin position="230"/>
        <end position="249"/>
    </location>
</feature>
<dbReference type="EMBL" id="NAAD01000005">
    <property type="protein sequence ID" value="ORJ61588.1"/>
    <property type="molecule type" value="Genomic_DNA"/>
</dbReference>
<feature type="transmembrane region" description="Helical" evidence="1">
    <location>
        <begin position="90"/>
        <end position="115"/>
    </location>
</feature>
<feature type="transmembrane region" description="Helical" evidence="1">
    <location>
        <begin position="301"/>
        <end position="322"/>
    </location>
</feature>